<evidence type="ECO:0000259" key="1">
    <source>
        <dbReference type="PROSITE" id="PS50112"/>
    </source>
</evidence>
<dbReference type="Pfam" id="PF00990">
    <property type="entry name" value="GGDEF"/>
    <property type="match status" value="1"/>
</dbReference>
<name>A0ABX5TKK4_9BACT</name>
<dbReference type="Pfam" id="PF00989">
    <property type="entry name" value="PAS"/>
    <property type="match status" value="1"/>
</dbReference>
<dbReference type="EMBL" id="CP027432">
    <property type="protein sequence ID" value="QCI29118.2"/>
    <property type="molecule type" value="Genomic_DNA"/>
</dbReference>
<dbReference type="InterPro" id="IPR035965">
    <property type="entry name" value="PAS-like_dom_sf"/>
</dbReference>
<protein>
    <submittedName>
        <fullName evidence="4">Diguanylate cyclase</fullName>
    </submittedName>
</protein>
<dbReference type="InterPro" id="IPR043128">
    <property type="entry name" value="Rev_trsase/Diguanyl_cyclase"/>
</dbReference>
<dbReference type="CDD" id="cd00130">
    <property type="entry name" value="PAS"/>
    <property type="match status" value="1"/>
</dbReference>
<feature type="domain" description="GGDEF" evidence="3">
    <location>
        <begin position="282"/>
        <end position="410"/>
    </location>
</feature>
<dbReference type="RefSeq" id="WP_180937080.1">
    <property type="nucleotide sequence ID" value="NZ_CP027432.2"/>
</dbReference>
<organism evidence="4 5">
    <name type="scientific">Caminibacter pacificus</name>
    <dbReference type="NCBI Taxonomy" id="1424653"/>
    <lineage>
        <taxon>Bacteria</taxon>
        <taxon>Pseudomonadati</taxon>
        <taxon>Campylobacterota</taxon>
        <taxon>Epsilonproteobacteria</taxon>
        <taxon>Nautiliales</taxon>
        <taxon>Nautiliaceae</taxon>
        <taxon>Caminibacter</taxon>
    </lineage>
</organism>
<dbReference type="Gene3D" id="3.30.450.20">
    <property type="entry name" value="PAS domain"/>
    <property type="match status" value="1"/>
</dbReference>
<dbReference type="PROSITE" id="PS50113">
    <property type="entry name" value="PAC"/>
    <property type="match status" value="1"/>
</dbReference>
<dbReference type="InterPro" id="IPR000014">
    <property type="entry name" value="PAS"/>
</dbReference>
<evidence type="ECO:0000259" key="2">
    <source>
        <dbReference type="PROSITE" id="PS50113"/>
    </source>
</evidence>
<dbReference type="Proteomes" id="UP000298805">
    <property type="component" value="Chromosome"/>
</dbReference>
<feature type="domain" description="PAS" evidence="1">
    <location>
        <begin position="135"/>
        <end position="193"/>
    </location>
</feature>
<keyword evidence="5" id="KW-1185">Reference proteome</keyword>
<evidence type="ECO:0000313" key="5">
    <source>
        <dbReference type="Proteomes" id="UP000298805"/>
    </source>
</evidence>
<dbReference type="InterPro" id="IPR029787">
    <property type="entry name" value="Nucleotide_cyclase"/>
</dbReference>
<dbReference type="Gene3D" id="3.30.70.270">
    <property type="match status" value="1"/>
</dbReference>
<dbReference type="SMART" id="SM00267">
    <property type="entry name" value="GGDEF"/>
    <property type="match status" value="1"/>
</dbReference>
<evidence type="ECO:0000259" key="3">
    <source>
        <dbReference type="PROSITE" id="PS50887"/>
    </source>
</evidence>
<feature type="domain" description="PAC" evidence="2">
    <location>
        <begin position="206"/>
        <end position="259"/>
    </location>
</feature>
<dbReference type="NCBIfam" id="TIGR00229">
    <property type="entry name" value="sensory_box"/>
    <property type="match status" value="1"/>
</dbReference>
<dbReference type="PROSITE" id="PS50887">
    <property type="entry name" value="GGDEF"/>
    <property type="match status" value="1"/>
</dbReference>
<dbReference type="CDD" id="cd01949">
    <property type="entry name" value="GGDEF"/>
    <property type="match status" value="1"/>
</dbReference>
<dbReference type="InterPro" id="IPR000700">
    <property type="entry name" value="PAS-assoc_C"/>
</dbReference>
<dbReference type="SMART" id="SM00091">
    <property type="entry name" value="PAS"/>
    <property type="match status" value="1"/>
</dbReference>
<dbReference type="InterPro" id="IPR052155">
    <property type="entry name" value="Biofilm_reg_signaling"/>
</dbReference>
<evidence type="ECO:0000313" key="4">
    <source>
        <dbReference type="EMBL" id="QCI29118.2"/>
    </source>
</evidence>
<gene>
    <name evidence="4" type="ORF">C6V80_09170</name>
</gene>
<proteinExistence type="predicted"/>
<dbReference type="InterPro" id="IPR000160">
    <property type="entry name" value="GGDEF_dom"/>
</dbReference>
<dbReference type="SUPFAM" id="SSF55073">
    <property type="entry name" value="Nucleotide cyclase"/>
    <property type="match status" value="1"/>
</dbReference>
<reference evidence="4" key="1">
    <citation type="submission" date="2019-06" db="EMBL/GenBank/DDBJ databases">
        <title>A comparative analysis of the Nautiliaceae.</title>
        <authorList>
            <person name="Grosche A."/>
            <person name="Smedile F."/>
            <person name="Vetriani C."/>
        </authorList>
    </citation>
    <scope>NUCLEOTIDE SEQUENCE</scope>
    <source>
        <strain evidence="4">TB6</strain>
    </source>
</reference>
<dbReference type="PANTHER" id="PTHR44757">
    <property type="entry name" value="DIGUANYLATE CYCLASE DGCP"/>
    <property type="match status" value="1"/>
</dbReference>
<dbReference type="InterPro" id="IPR013767">
    <property type="entry name" value="PAS_fold"/>
</dbReference>
<sequence>MCISIRNEETNMMEPKYCRGNFDEKLSLKIRENLKADEKYKNRCSAVKYLLDDEFLVINSIEEFNFVNEDIKKDLLSKNYNSILFFPINKEGKIYASIGVCSKYVDDFDSKTLAIFEEAKQDIEFALKKSENMTYLKLLQEALDKAYSWVLITDEDGKILYANKSVEEVSGYSFSEIFGKTPSVFKSEYHNEEFYQKLWNKISNGEIVETTLINKDKYGKSFYLKTKIIPLLAPNGKKYFIFLALDITHEKKLQNKLKKDLITGLLNRSEFVKLLKQKLNDNKYALIIVDLRDFKIFNQLNGNAQGDALLKDMAKLLKETFSNAFISRIGGDEFAVLTEYSSKNEITASINRLMHKIKHLRNFHNKISANVGIALYPEHSKDIVKLIEKAYLALEIAKQKGDFASEFFSEDIRKK</sequence>
<dbReference type="PROSITE" id="PS50112">
    <property type="entry name" value="PAS"/>
    <property type="match status" value="1"/>
</dbReference>
<dbReference type="PANTHER" id="PTHR44757:SF2">
    <property type="entry name" value="BIOFILM ARCHITECTURE MAINTENANCE PROTEIN MBAA"/>
    <property type="match status" value="1"/>
</dbReference>
<dbReference type="NCBIfam" id="TIGR00254">
    <property type="entry name" value="GGDEF"/>
    <property type="match status" value="1"/>
</dbReference>
<dbReference type="SUPFAM" id="SSF55785">
    <property type="entry name" value="PYP-like sensor domain (PAS domain)"/>
    <property type="match status" value="1"/>
</dbReference>
<accession>A0ABX5TKK4</accession>